<feature type="compositionally biased region" description="Polar residues" evidence="1">
    <location>
        <begin position="225"/>
        <end position="237"/>
    </location>
</feature>
<evidence type="ECO:0000313" key="2">
    <source>
        <dbReference type="EMBL" id="OBS15387.1"/>
    </source>
</evidence>
<keyword evidence="3" id="KW-1185">Reference proteome</keyword>
<protein>
    <submittedName>
        <fullName evidence="2">Uncharacterized protein</fullName>
    </submittedName>
</protein>
<feature type="region of interest" description="Disordered" evidence="1">
    <location>
        <begin position="217"/>
        <end position="244"/>
    </location>
</feature>
<accession>A0A1B8A4I4</accession>
<reference evidence="2 3" key="1">
    <citation type="submission" date="2016-06" db="EMBL/GenBank/DDBJ databases">
        <title>Living apart together: crosstalk between the core and supernumerary genomes in a fungal plant pathogen.</title>
        <authorList>
            <person name="Vanheule A."/>
            <person name="Audenaert K."/>
            <person name="Warris S."/>
            <person name="Van De Geest H."/>
            <person name="Schijlen E."/>
            <person name="Hofte M."/>
            <person name="De Saeger S."/>
            <person name="Haesaert G."/>
            <person name="Waalwijk C."/>
            <person name="Van Der Lee T."/>
        </authorList>
    </citation>
    <scope>NUCLEOTIDE SEQUENCE [LARGE SCALE GENOMIC DNA]</scope>
    <source>
        <strain evidence="2 3">2516</strain>
    </source>
</reference>
<evidence type="ECO:0000313" key="3">
    <source>
        <dbReference type="Proteomes" id="UP000091967"/>
    </source>
</evidence>
<proteinExistence type="predicted"/>
<evidence type="ECO:0000256" key="1">
    <source>
        <dbReference type="SAM" id="MobiDB-lite"/>
    </source>
</evidence>
<comment type="caution">
    <text evidence="2">The sequence shown here is derived from an EMBL/GenBank/DDBJ whole genome shotgun (WGS) entry which is preliminary data.</text>
</comment>
<name>A0A1B8A4I4_FUSPO</name>
<dbReference type="AlphaFoldDB" id="A0A1B8A4I4"/>
<dbReference type="EMBL" id="LYXU01000160">
    <property type="protein sequence ID" value="OBS15387.1"/>
    <property type="molecule type" value="Genomic_DNA"/>
</dbReference>
<dbReference type="Proteomes" id="UP000091967">
    <property type="component" value="Unassembled WGS sequence"/>
</dbReference>
<organism evidence="2 3">
    <name type="scientific">Fusarium poae</name>
    <dbReference type="NCBI Taxonomy" id="36050"/>
    <lineage>
        <taxon>Eukaryota</taxon>
        <taxon>Fungi</taxon>
        <taxon>Dikarya</taxon>
        <taxon>Ascomycota</taxon>
        <taxon>Pezizomycotina</taxon>
        <taxon>Sordariomycetes</taxon>
        <taxon>Hypocreomycetidae</taxon>
        <taxon>Hypocreales</taxon>
        <taxon>Nectriaceae</taxon>
        <taxon>Fusarium</taxon>
    </lineage>
</organism>
<feature type="region of interest" description="Disordered" evidence="1">
    <location>
        <begin position="1"/>
        <end position="20"/>
    </location>
</feature>
<gene>
    <name evidence="2" type="ORF">FPOA_13776</name>
</gene>
<sequence length="244" mass="27353">MDPSKTRQAQAHARQRHMALAPSSARASCVCPRAAPEESTNRLLPWCLRVFNLARRGLPAVFQRSSQKRKIPAHHHYDRQPQFVGTPEDVEDDDLLYPDEEGSFGQYSYDEEPMPQTIGAIMEILSDVQFSYIPISWTLGACRTTFEEQKKRQVKADAVLKHLSRQSGETFRQLVTTTHQVDSRMDQLPLKLSSSIVHLAQEQPNLLTQGSTNQTAFHMGLDSVDPSNLTNNNRAGQGNNGVQG</sequence>